<evidence type="ECO:0000313" key="3">
    <source>
        <dbReference type="EMBL" id="MDH7638510.1"/>
    </source>
</evidence>
<dbReference type="Proteomes" id="UP001160625">
    <property type="component" value="Unassembled WGS sequence"/>
</dbReference>
<feature type="transmembrane region" description="Helical" evidence="2">
    <location>
        <begin position="6"/>
        <end position="22"/>
    </location>
</feature>
<proteinExistence type="predicted"/>
<feature type="region of interest" description="Disordered" evidence="1">
    <location>
        <begin position="82"/>
        <end position="115"/>
    </location>
</feature>
<protein>
    <submittedName>
        <fullName evidence="3">Uncharacterized protein</fullName>
    </submittedName>
</protein>
<feature type="compositionally biased region" description="Basic and acidic residues" evidence="1">
    <location>
        <begin position="86"/>
        <end position="115"/>
    </location>
</feature>
<dbReference type="EMBL" id="JARYGZ010000001">
    <property type="protein sequence ID" value="MDH7638510.1"/>
    <property type="molecule type" value="Genomic_DNA"/>
</dbReference>
<sequence>MNHGEWMVVVIVGMVIAARIYRDKCGIGGGSFGRRNANRDRFDTPRQRFAGDADDAENQRLREEVRALKDRIAVLERIATDSSTSLDREIEALRDRPYDRASPEPRDRPSSRERQ</sequence>
<evidence type="ECO:0000256" key="1">
    <source>
        <dbReference type="SAM" id="MobiDB-lite"/>
    </source>
</evidence>
<organism evidence="3 4">
    <name type="scientific">Sphingomonas oryzagri</name>
    <dbReference type="NCBI Taxonomy" id="3042314"/>
    <lineage>
        <taxon>Bacteria</taxon>
        <taxon>Pseudomonadati</taxon>
        <taxon>Pseudomonadota</taxon>
        <taxon>Alphaproteobacteria</taxon>
        <taxon>Sphingomonadales</taxon>
        <taxon>Sphingomonadaceae</taxon>
        <taxon>Sphingomonas</taxon>
    </lineage>
</organism>
<keyword evidence="2" id="KW-0812">Transmembrane</keyword>
<keyword evidence="2" id="KW-0472">Membrane</keyword>
<reference evidence="3" key="1">
    <citation type="submission" date="2023-04" db="EMBL/GenBank/DDBJ databases">
        <title>Sphingomonas sp. MAHUQ-71 isolated from rice field.</title>
        <authorList>
            <person name="Huq M.A."/>
        </authorList>
    </citation>
    <scope>NUCLEOTIDE SEQUENCE</scope>
    <source>
        <strain evidence="3">MAHUQ-71</strain>
    </source>
</reference>
<comment type="caution">
    <text evidence="3">The sequence shown here is derived from an EMBL/GenBank/DDBJ whole genome shotgun (WGS) entry which is preliminary data.</text>
</comment>
<evidence type="ECO:0000256" key="2">
    <source>
        <dbReference type="SAM" id="Phobius"/>
    </source>
</evidence>
<evidence type="ECO:0000313" key="4">
    <source>
        <dbReference type="Proteomes" id="UP001160625"/>
    </source>
</evidence>
<keyword evidence="2" id="KW-1133">Transmembrane helix</keyword>
<accession>A0ABT6MZR6</accession>
<name>A0ABT6MZR6_9SPHN</name>
<feature type="region of interest" description="Disordered" evidence="1">
    <location>
        <begin position="27"/>
        <end position="57"/>
    </location>
</feature>
<feature type="compositionally biased region" description="Basic and acidic residues" evidence="1">
    <location>
        <begin position="37"/>
        <end position="57"/>
    </location>
</feature>
<gene>
    <name evidence="3" type="ORF">QGN17_07175</name>
</gene>
<keyword evidence="4" id="KW-1185">Reference proteome</keyword>